<dbReference type="Pfam" id="PF05699">
    <property type="entry name" value="Dimer_Tnp_hAT"/>
    <property type="match status" value="1"/>
</dbReference>
<evidence type="ECO:0000256" key="5">
    <source>
        <dbReference type="ARBA" id="ARBA00023242"/>
    </source>
</evidence>
<comment type="subcellular location">
    <subcellularLocation>
        <location evidence="1">Nucleus</location>
    </subcellularLocation>
</comment>
<name>A0A075AW86_ROZAC</name>
<dbReference type="PANTHER" id="PTHR46481">
    <property type="entry name" value="ZINC FINGER BED DOMAIN-CONTAINING PROTEIN 4"/>
    <property type="match status" value="1"/>
</dbReference>
<gene>
    <name evidence="7" type="ORF">O9G_005906</name>
</gene>
<dbReference type="InterPro" id="IPR012337">
    <property type="entry name" value="RNaseH-like_sf"/>
</dbReference>
<dbReference type="OrthoDB" id="2365012at2759"/>
<dbReference type="GO" id="GO:0005634">
    <property type="term" value="C:nucleus"/>
    <property type="evidence" value="ECO:0007669"/>
    <property type="project" value="UniProtKB-SubCell"/>
</dbReference>
<dbReference type="EMBL" id="KE560946">
    <property type="protein sequence ID" value="EPZ34515.1"/>
    <property type="molecule type" value="Genomic_DNA"/>
</dbReference>
<evidence type="ECO:0000259" key="6">
    <source>
        <dbReference type="Pfam" id="PF05699"/>
    </source>
</evidence>
<evidence type="ECO:0000256" key="4">
    <source>
        <dbReference type="ARBA" id="ARBA00022833"/>
    </source>
</evidence>
<keyword evidence="4" id="KW-0862">Zinc</keyword>
<dbReference type="HOGENOM" id="CLU_538789_0_0_1"/>
<keyword evidence="3" id="KW-0863">Zinc-finger</keyword>
<evidence type="ECO:0000256" key="1">
    <source>
        <dbReference type="ARBA" id="ARBA00004123"/>
    </source>
</evidence>
<sequence>MGDIIRLRCQVSHDLLALPVTLDIWTDNVQIPYLGFTIHYIDNNWIYYSRRVALSPLEENEKDAINIKTHWCRILAQTYNVRLHEARFICTTDSGSNVINIFNALRCNCHRLSTIMGDVFDHPLSEVKAKAGTVTNVILFCKKLVELAKRTGKNAYLPSALVQACTTRWTHNYFTLKSIHKNRAAIEKWLEELDNEDTMMLLDEINSFNGDLLESLIEYFGIMKTAIDCLQVTINIFISKAQHSPTIHLVWFFDVWIKKKLAGMQYEKAGTIKRLRQKLVLEDWHYWARFLHPLSKSLKDEKVDIPQKASVLSKMKEFMKVVLSDKEERPLEIAAEEPVEDPVQNTRDADQSFGFMTVTENEFEIESDAPSIDQMIEDELDRYQVRNMGKDLKRTELFDFPSRQSKDPSMQYVYFNVMKWWKENEKDFPRLATVAKYILAVQASSAESERLFSFTGCTKTKFRAAMAVQTLTALSINNGNPDLFDQELKALVEEIKQTEAREKERM</sequence>
<evidence type="ECO:0000256" key="3">
    <source>
        <dbReference type="ARBA" id="ARBA00022771"/>
    </source>
</evidence>
<protein>
    <submittedName>
        <fullName evidence="7">Ribonuclease H-like domain-containing protein</fullName>
    </submittedName>
</protein>
<dbReference type="STRING" id="988480.A0A075AW86"/>
<keyword evidence="2" id="KW-0479">Metal-binding</keyword>
<dbReference type="PANTHER" id="PTHR46481:SF10">
    <property type="entry name" value="ZINC FINGER BED DOMAIN-CONTAINING PROTEIN 39"/>
    <property type="match status" value="1"/>
</dbReference>
<evidence type="ECO:0000256" key="2">
    <source>
        <dbReference type="ARBA" id="ARBA00022723"/>
    </source>
</evidence>
<proteinExistence type="predicted"/>
<reference evidence="7 8" key="1">
    <citation type="journal article" date="2013" name="Curr. Biol.">
        <title>Shared signatures of parasitism and phylogenomics unite Cryptomycota and microsporidia.</title>
        <authorList>
            <person name="James T.Y."/>
            <person name="Pelin A."/>
            <person name="Bonen L."/>
            <person name="Ahrendt S."/>
            <person name="Sain D."/>
            <person name="Corradi N."/>
            <person name="Stajich J.E."/>
        </authorList>
    </citation>
    <scope>NUCLEOTIDE SEQUENCE [LARGE SCALE GENOMIC DNA]</scope>
    <source>
        <strain evidence="7 8">CSF55</strain>
    </source>
</reference>
<evidence type="ECO:0000313" key="7">
    <source>
        <dbReference type="EMBL" id="EPZ34515.1"/>
    </source>
</evidence>
<keyword evidence="5" id="KW-0539">Nucleus</keyword>
<evidence type="ECO:0000313" key="8">
    <source>
        <dbReference type="Proteomes" id="UP000030755"/>
    </source>
</evidence>
<keyword evidence="8" id="KW-1185">Reference proteome</keyword>
<accession>A0A075AW86</accession>
<dbReference type="Proteomes" id="UP000030755">
    <property type="component" value="Unassembled WGS sequence"/>
</dbReference>
<dbReference type="AlphaFoldDB" id="A0A075AW86"/>
<dbReference type="InterPro" id="IPR008906">
    <property type="entry name" value="HATC_C_dom"/>
</dbReference>
<dbReference type="SUPFAM" id="SSF53098">
    <property type="entry name" value="Ribonuclease H-like"/>
    <property type="match status" value="1"/>
</dbReference>
<dbReference type="GO" id="GO:0008270">
    <property type="term" value="F:zinc ion binding"/>
    <property type="evidence" value="ECO:0007669"/>
    <property type="project" value="UniProtKB-KW"/>
</dbReference>
<dbReference type="GO" id="GO:0046983">
    <property type="term" value="F:protein dimerization activity"/>
    <property type="evidence" value="ECO:0007669"/>
    <property type="project" value="InterPro"/>
</dbReference>
<dbReference type="InterPro" id="IPR052035">
    <property type="entry name" value="ZnF_BED_domain_contain"/>
</dbReference>
<organism evidence="7 8">
    <name type="scientific">Rozella allomycis (strain CSF55)</name>
    <dbReference type="NCBI Taxonomy" id="988480"/>
    <lineage>
        <taxon>Eukaryota</taxon>
        <taxon>Fungi</taxon>
        <taxon>Fungi incertae sedis</taxon>
        <taxon>Cryptomycota</taxon>
        <taxon>Cryptomycota incertae sedis</taxon>
        <taxon>Rozella</taxon>
    </lineage>
</organism>
<feature type="domain" description="HAT C-terminal dimerisation" evidence="6">
    <location>
        <begin position="408"/>
        <end position="474"/>
    </location>
</feature>